<feature type="region of interest" description="Disordered" evidence="1">
    <location>
        <begin position="1"/>
        <end position="32"/>
    </location>
</feature>
<dbReference type="EnsemblFungi" id="CEF87655">
    <property type="protein sequence ID" value="CEF87655"/>
    <property type="gene ID" value="FGRRES_11426"/>
</dbReference>
<dbReference type="RefSeq" id="XP_011325799.1">
    <property type="nucleotide sequence ID" value="XM_011327497.1"/>
</dbReference>
<evidence type="ECO:0000256" key="1">
    <source>
        <dbReference type="SAM" id="MobiDB-lite"/>
    </source>
</evidence>
<dbReference type="AlphaFoldDB" id="I1S3N6"/>
<protein>
    <submittedName>
        <fullName evidence="2">Chromosome 3, complete genome</fullName>
    </submittedName>
</protein>
<dbReference type="VEuPathDB" id="FungiDB:FGRAMPH1_01G22033"/>
<gene>
    <name evidence="3" type="primary">FG11426.1</name>
    <name evidence="2" type="ORF">FGRAMPH1_01T22033</name>
</gene>
<evidence type="ECO:0000313" key="4">
    <source>
        <dbReference type="Proteomes" id="UP000070720"/>
    </source>
</evidence>
<dbReference type="OrthoDB" id="10306690at2759"/>
<dbReference type="Proteomes" id="UP000070720">
    <property type="component" value="Chromosome 3"/>
</dbReference>
<name>I1S3N6_GIBZE</name>
<dbReference type="InParanoid" id="I1S3N6"/>
<dbReference type="HOGENOM" id="CLU_1170725_0_0_1"/>
<keyword evidence="4" id="KW-1185">Reference proteome</keyword>
<sequence>MPKMGSTQKQEEESSHPARAIKQISPTKGKSPFQDGLLPGCAPLINKVTTSPPRHVARSYNRSRCCPTSIRPRELVFLTSTPSVAPSLPPQPEFHFHKLATSSTCSHGAAIIATGQLCDGVGRILPFPPIQDDWLPRMNASKDLFLIRLEDFRPAPNWAVGPREASHGELTSRENALKTDCVYTQGRMRAMRSWPSFDGAEMAGSGRLKHGPFSPSLPFAMEQWPSPTYHDWREHIA</sequence>
<reference evidence="3 4" key="1">
    <citation type="journal article" date="2007" name="Science">
        <title>The Fusarium graminearum genome reveals a link between localized polymorphism and pathogen specialization.</title>
        <authorList>
            <person name="Cuomo C.A."/>
            <person name="Gueldener U."/>
            <person name="Xu J.-R."/>
            <person name="Trail F."/>
            <person name="Turgeon B.G."/>
            <person name="Di Pietro A."/>
            <person name="Walton J.D."/>
            <person name="Ma L.-J."/>
            <person name="Baker S.E."/>
            <person name="Rep M."/>
            <person name="Adam G."/>
            <person name="Antoniw J."/>
            <person name="Baldwin T."/>
            <person name="Calvo S.E."/>
            <person name="Chang Y.-L."/>
            <person name="DeCaprio D."/>
            <person name="Gale L.R."/>
            <person name="Gnerre S."/>
            <person name="Goswami R.S."/>
            <person name="Hammond-Kosack K."/>
            <person name="Harris L.J."/>
            <person name="Hilburn K."/>
            <person name="Kennell J.C."/>
            <person name="Kroken S."/>
            <person name="Magnuson J.K."/>
            <person name="Mannhaupt G."/>
            <person name="Mauceli E.W."/>
            <person name="Mewes H.-W."/>
            <person name="Mitterbauer R."/>
            <person name="Muehlbauer G."/>
            <person name="Muensterkoetter M."/>
            <person name="Nelson D."/>
            <person name="O'Donnell K."/>
            <person name="Ouellet T."/>
            <person name="Qi W."/>
            <person name="Quesneville H."/>
            <person name="Roncero M.I.G."/>
            <person name="Seong K.-Y."/>
            <person name="Tetko I.V."/>
            <person name="Urban M."/>
            <person name="Waalwijk C."/>
            <person name="Ward T.J."/>
            <person name="Yao J."/>
            <person name="Birren B.W."/>
            <person name="Kistler H.C."/>
        </authorList>
    </citation>
    <scope>NUCLEOTIDE SEQUENCE [LARGE SCALE GENOMIC DNA]</scope>
    <source>
        <strain evidence="4">ATCC MYA-4620 / CBS 123657 / FGSC 9075 / NRRL 31084 / PH-1</strain>
        <strain evidence="3">PH-1 / ATCC MYA-4620 / FGSC 9075 / NRRL 31084</strain>
    </source>
</reference>
<accession>I1S3N6</accession>
<dbReference type="KEGG" id="fgr:FGSG_11426"/>
<evidence type="ECO:0000313" key="3">
    <source>
        <dbReference type="EnsemblFungi" id="CEF87655"/>
    </source>
</evidence>
<organism evidence="2 4">
    <name type="scientific">Gibberella zeae (strain ATCC MYA-4620 / CBS 123657 / FGSC 9075 / NRRL 31084 / PH-1)</name>
    <name type="common">Wheat head blight fungus</name>
    <name type="synonym">Fusarium graminearum</name>
    <dbReference type="NCBI Taxonomy" id="229533"/>
    <lineage>
        <taxon>Eukaryota</taxon>
        <taxon>Fungi</taxon>
        <taxon>Dikarya</taxon>
        <taxon>Ascomycota</taxon>
        <taxon>Pezizomycotina</taxon>
        <taxon>Sordariomycetes</taxon>
        <taxon>Hypocreomycetidae</taxon>
        <taxon>Hypocreales</taxon>
        <taxon>Nectriaceae</taxon>
        <taxon>Fusarium</taxon>
    </lineage>
</organism>
<evidence type="ECO:0000313" key="2">
    <source>
        <dbReference type="EMBL" id="CEF87655.1"/>
    </source>
</evidence>
<reference evidence="3 4" key="2">
    <citation type="journal article" date="2010" name="Nature">
        <title>Comparative genomics reveals mobile pathogenicity chromosomes in Fusarium.</title>
        <authorList>
            <person name="Ma L.J."/>
            <person name="van der Does H.C."/>
            <person name="Borkovich K.A."/>
            <person name="Coleman J.J."/>
            <person name="Daboussi M.J."/>
            <person name="Di Pietro A."/>
            <person name="Dufresne M."/>
            <person name="Freitag M."/>
            <person name="Grabherr M."/>
            <person name="Henrissat B."/>
            <person name="Houterman P.M."/>
            <person name="Kang S."/>
            <person name="Shim W.B."/>
            <person name="Woloshuk C."/>
            <person name="Xie X."/>
            <person name="Xu J.R."/>
            <person name="Antoniw J."/>
            <person name="Baker S.E."/>
            <person name="Bluhm B.H."/>
            <person name="Breakspear A."/>
            <person name="Brown D.W."/>
            <person name="Butchko R.A."/>
            <person name="Chapman S."/>
            <person name="Coulson R."/>
            <person name="Coutinho P.M."/>
            <person name="Danchin E.G."/>
            <person name="Diener A."/>
            <person name="Gale L.R."/>
            <person name="Gardiner D.M."/>
            <person name="Goff S."/>
            <person name="Hammond-Kosack K.E."/>
            <person name="Hilburn K."/>
            <person name="Hua-Van A."/>
            <person name="Jonkers W."/>
            <person name="Kazan K."/>
            <person name="Kodira C.D."/>
            <person name="Koehrsen M."/>
            <person name="Kumar L."/>
            <person name="Lee Y.H."/>
            <person name="Li L."/>
            <person name="Manners J.M."/>
            <person name="Miranda-Saavedra D."/>
            <person name="Mukherjee M."/>
            <person name="Park G."/>
            <person name="Park J."/>
            <person name="Park S.Y."/>
            <person name="Proctor R.H."/>
            <person name="Regev A."/>
            <person name="Ruiz-Roldan M.C."/>
            <person name="Sain D."/>
            <person name="Sakthikumar S."/>
            <person name="Sykes S."/>
            <person name="Schwartz D.C."/>
            <person name="Turgeon B.G."/>
            <person name="Wapinski I."/>
            <person name="Yoder O."/>
            <person name="Young S."/>
            <person name="Zeng Q."/>
            <person name="Zhou S."/>
            <person name="Galagan J."/>
            <person name="Cuomo C.A."/>
            <person name="Kistler H.C."/>
            <person name="Rep M."/>
        </authorList>
    </citation>
    <scope>GENOME REANNOTATION</scope>
    <source>
        <strain evidence="4">ATCC MYA-4620 / CBS 123657 / FGSC 9075 / NRRL 31084 / PH-1</strain>
        <strain evidence="3">PH-1 / ATCC MYA-4620 / FGSC 9075 / NRRL 31084</strain>
    </source>
</reference>
<dbReference type="EMBL" id="HG970334">
    <property type="protein sequence ID" value="CEF87655.1"/>
    <property type="molecule type" value="Genomic_DNA"/>
</dbReference>
<proteinExistence type="predicted"/>
<reference evidence="3" key="4">
    <citation type="submission" date="2017-01" db="UniProtKB">
        <authorList>
            <consortium name="EnsemblFungi"/>
        </authorList>
    </citation>
    <scope>IDENTIFICATION</scope>
    <source>
        <strain evidence="3">PH-1 / ATCC MYA-4620 / FGSC 9075 / NRRL 31084</strain>
    </source>
</reference>
<reference evidence="2 4" key="3">
    <citation type="journal article" date="2015" name="BMC Genomics">
        <title>The completed genome sequence of the pathogenic ascomycete fungus Fusarium graminearum.</title>
        <authorList>
            <person name="King R."/>
            <person name="Urban M."/>
            <person name="Hammond-Kosack M.C."/>
            <person name="Hassani-Pak K."/>
            <person name="Hammond-Kosack K.E."/>
        </authorList>
    </citation>
    <scope>NUCLEOTIDE SEQUENCE [LARGE SCALE GENOMIC DNA]</scope>
    <source>
        <strain evidence="4">ATCC MYA-4620 / CBS 123657 / FGSC 9075 / NRRL 31084 / PH-1</strain>
        <strain evidence="2">PH-1</strain>
    </source>
</reference>
<accession>A0A098E0M7</accession>